<reference evidence="2" key="1">
    <citation type="submission" date="2022-04" db="EMBL/GenBank/DDBJ databases">
        <title>Carnegiea gigantea Genome sequencing and assembly v2.</title>
        <authorList>
            <person name="Copetti D."/>
            <person name="Sanderson M.J."/>
            <person name="Burquez A."/>
            <person name="Wojciechowski M.F."/>
        </authorList>
    </citation>
    <scope>NUCLEOTIDE SEQUENCE</scope>
    <source>
        <strain evidence="2">SGP5-SGP5p</strain>
        <tissue evidence="2">Aerial part</tissue>
    </source>
</reference>
<feature type="region of interest" description="Disordered" evidence="1">
    <location>
        <begin position="145"/>
        <end position="165"/>
    </location>
</feature>
<dbReference type="PANTHER" id="PTHR33450">
    <property type="entry name" value="EMB|CAB67623.1-RELATED"/>
    <property type="match status" value="1"/>
</dbReference>
<dbReference type="Pfam" id="PF05553">
    <property type="entry name" value="DUF761"/>
    <property type="match status" value="1"/>
</dbReference>
<accession>A0A9Q1KRN4</accession>
<dbReference type="OrthoDB" id="1104789at2759"/>
<organism evidence="2 3">
    <name type="scientific">Carnegiea gigantea</name>
    <dbReference type="NCBI Taxonomy" id="171969"/>
    <lineage>
        <taxon>Eukaryota</taxon>
        <taxon>Viridiplantae</taxon>
        <taxon>Streptophyta</taxon>
        <taxon>Embryophyta</taxon>
        <taxon>Tracheophyta</taxon>
        <taxon>Spermatophyta</taxon>
        <taxon>Magnoliopsida</taxon>
        <taxon>eudicotyledons</taxon>
        <taxon>Gunneridae</taxon>
        <taxon>Pentapetalae</taxon>
        <taxon>Caryophyllales</taxon>
        <taxon>Cactineae</taxon>
        <taxon>Cactaceae</taxon>
        <taxon>Cactoideae</taxon>
        <taxon>Echinocereeae</taxon>
        <taxon>Carnegiea</taxon>
    </lineage>
</organism>
<dbReference type="AlphaFoldDB" id="A0A9Q1KRN4"/>
<protein>
    <submittedName>
        <fullName evidence="2">Uncharacterized protein</fullName>
    </submittedName>
</protein>
<name>A0A9Q1KRN4_9CARY</name>
<dbReference type="PANTHER" id="PTHR33450:SF4">
    <property type="entry name" value="OS04G0665666 PROTEIN"/>
    <property type="match status" value="1"/>
</dbReference>
<dbReference type="InterPro" id="IPR008480">
    <property type="entry name" value="DUF761_pln"/>
</dbReference>
<evidence type="ECO:0000313" key="2">
    <source>
        <dbReference type="EMBL" id="KAJ8448147.1"/>
    </source>
</evidence>
<gene>
    <name evidence="2" type="ORF">Cgig2_031871</name>
</gene>
<keyword evidence="3" id="KW-1185">Reference proteome</keyword>
<proteinExistence type="predicted"/>
<evidence type="ECO:0000256" key="1">
    <source>
        <dbReference type="SAM" id="MobiDB-lite"/>
    </source>
</evidence>
<evidence type="ECO:0000313" key="3">
    <source>
        <dbReference type="Proteomes" id="UP001153076"/>
    </source>
</evidence>
<dbReference type="EMBL" id="JAKOGI010000032">
    <property type="protein sequence ID" value="KAJ8448147.1"/>
    <property type="molecule type" value="Genomic_DNA"/>
</dbReference>
<comment type="caution">
    <text evidence="2">The sequence shown here is derived from an EMBL/GenBank/DDBJ whole genome shotgun (WGS) entry which is preliminary data.</text>
</comment>
<dbReference type="Proteomes" id="UP001153076">
    <property type="component" value="Unassembled WGS sequence"/>
</dbReference>
<sequence>MVSLSHPKSPLSLQIFSSMNKSPTSSSHSSPASSMKLKTLIHNLIIPHICRVARAFSKAKSILLEIFKGNQLIFLKQTHKKNKDIHRNKILFGSFRLHYNWCSSSHVLPIVSSPSNNITLEGNNRNTPTTSSHAYYDSTWNSIRSTNDDDDHHQQGQFGNLGNKEEGEDLTSYLQWLEEKGGKEENSKHDDRVNIEDEIDKLADMFIASCHEKFRLEKIESYRRYQAMLARIF</sequence>